<reference evidence="2 3" key="1">
    <citation type="submission" date="2018-03" db="EMBL/GenBank/DDBJ databases">
        <authorList>
            <person name="Gully D."/>
        </authorList>
    </citation>
    <scope>NUCLEOTIDE SEQUENCE [LARGE SCALE GENOMIC DNA]</scope>
    <source>
        <strain evidence="2">ORS3257</strain>
    </source>
</reference>
<feature type="region of interest" description="Disordered" evidence="1">
    <location>
        <begin position="34"/>
        <end position="55"/>
    </location>
</feature>
<evidence type="ECO:0000313" key="3">
    <source>
        <dbReference type="Proteomes" id="UP000246085"/>
    </source>
</evidence>
<name>A0A2U3Q8Z8_9BRAD</name>
<evidence type="ECO:0000256" key="1">
    <source>
        <dbReference type="SAM" id="MobiDB-lite"/>
    </source>
</evidence>
<protein>
    <submittedName>
        <fullName evidence="2">Uncharacterized protein</fullName>
    </submittedName>
</protein>
<feature type="compositionally biased region" description="Polar residues" evidence="1">
    <location>
        <begin position="34"/>
        <end position="50"/>
    </location>
</feature>
<gene>
    <name evidence="2" type="ORF">BRAD3257_7059</name>
</gene>
<dbReference type="KEGG" id="bvz:BRAD3257_7059"/>
<sequence>MKSTTGVKQSLSMRAATVLTYIGTTATEYGLTCGQGNTQNKRRMPQQTMLNKRPSYRRSGPCLLKEIRFNRLVMLAIIRRAKASVSSAMRST</sequence>
<dbReference type="Proteomes" id="UP000246085">
    <property type="component" value="Chromosome BRAD3257"/>
</dbReference>
<accession>A0A2U3Q8Z8</accession>
<dbReference type="AlphaFoldDB" id="A0A2U3Q8Z8"/>
<proteinExistence type="predicted"/>
<evidence type="ECO:0000313" key="2">
    <source>
        <dbReference type="EMBL" id="SPP97901.1"/>
    </source>
</evidence>
<organism evidence="2 3">
    <name type="scientific">Bradyrhizobium vignae</name>
    <dbReference type="NCBI Taxonomy" id="1549949"/>
    <lineage>
        <taxon>Bacteria</taxon>
        <taxon>Pseudomonadati</taxon>
        <taxon>Pseudomonadota</taxon>
        <taxon>Alphaproteobacteria</taxon>
        <taxon>Hyphomicrobiales</taxon>
        <taxon>Nitrobacteraceae</taxon>
        <taxon>Bradyrhizobium</taxon>
    </lineage>
</organism>
<dbReference type="EMBL" id="LS398110">
    <property type="protein sequence ID" value="SPP97901.1"/>
    <property type="molecule type" value="Genomic_DNA"/>
</dbReference>